<evidence type="ECO:0000259" key="8">
    <source>
        <dbReference type="PROSITE" id="PS50850"/>
    </source>
</evidence>
<dbReference type="GO" id="GO:0005886">
    <property type="term" value="C:plasma membrane"/>
    <property type="evidence" value="ECO:0007669"/>
    <property type="project" value="UniProtKB-SubCell"/>
</dbReference>
<feature type="transmembrane region" description="Helical" evidence="7">
    <location>
        <begin position="170"/>
        <end position="193"/>
    </location>
</feature>
<evidence type="ECO:0000313" key="9">
    <source>
        <dbReference type="EMBL" id="TCT26996.1"/>
    </source>
</evidence>
<dbReference type="EMBL" id="SMAN01000001">
    <property type="protein sequence ID" value="TCT26996.1"/>
    <property type="molecule type" value="Genomic_DNA"/>
</dbReference>
<feature type="transmembrane region" description="Helical" evidence="7">
    <location>
        <begin position="145"/>
        <end position="164"/>
    </location>
</feature>
<organism evidence="9 10">
    <name type="scientific">Melghiribacillus thermohalophilus</name>
    <dbReference type="NCBI Taxonomy" id="1324956"/>
    <lineage>
        <taxon>Bacteria</taxon>
        <taxon>Bacillati</taxon>
        <taxon>Bacillota</taxon>
        <taxon>Bacilli</taxon>
        <taxon>Bacillales</taxon>
        <taxon>Bacillaceae</taxon>
        <taxon>Melghiribacillus</taxon>
    </lineage>
</organism>
<evidence type="ECO:0000313" key="10">
    <source>
        <dbReference type="Proteomes" id="UP000294650"/>
    </source>
</evidence>
<dbReference type="PANTHER" id="PTHR43266">
    <property type="entry name" value="MACROLIDE-EFFLUX PROTEIN"/>
    <property type="match status" value="1"/>
</dbReference>
<dbReference type="InterPro" id="IPR022324">
    <property type="entry name" value="Bacilysin_exporter_BacE_put"/>
</dbReference>
<dbReference type="Pfam" id="PF07690">
    <property type="entry name" value="MFS_1"/>
    <property type="match status" value="1"/>
</dbReference>
<comment type="caution">
    <text evidence="9">The sequence shown here is derived from an EMBL/GenBank/DDBJ whole genome shotgun (WGS) entry which is preliminary data.</text>
</comment>
<evidence type="ECO:0000256" key="7">
    <source>
        <dbReference type="SAM" id="Phobius"/>
    </source>
</evidence>
<evidence type="ECO:0000256" key="6">
    <source>
        <dbReference type="ARBA" id="ARBA00023136"/>
    </source>
</evidence>
<comment type="subcellular location">
    <subcellularLocation>
        <location evidence="1">Cell membrane</location>
        <topology evidence="1">Multi-pass membrane protein</topology>
    </subcellularLocation>
</comment>
<dbReference type="PRINTS" id="PR01988">
    <property type="entry name" value="EXPORTERBACE"/>
</dbReference>
<evidence type="ECO:0000256" key="3">
    <source>
        <dbReference type="ARBA" id="ARBA00022475"/>
    </source>
</evidence>
<evidence type="ECO:0000256" key="4">
    <source>
        <dbReference type="ARBA" id="ARBA00022692"/>
    </source>
</evidence>
<dbReference type="PROSITE" id="PS50850">
    <property type="entry name" value="MFS"/>
    <property type="match status" value="1"/>
</dbReference>
<evidence type="ECO:0000256" key="5">
    <source>
        <dbReference type="ARBA" id="ARBA00022989"/>
    </source>
</evidence>
<dbReference type="RefSeq" id="WP_132370486.1">
    <property type="nucleotide sequence ID" value="NZ_SMAN01000001.1"/>
</dbReference>
<keyword evidence="6 7" id="KW-0472">Membrane</keyword>
<keyword evidence="4 7" id="KW-0812">Transmembrane</keyword>
<accession>A0A4R3NDJ0</accession>
<reference evidence="9 10" key="1">
    <citation type="submission" date="2019-03" db="EMBL/GenBank/DDBJ databases">
        <title>Genomic Encyclopedia of Type Strains, Phase IV (KMG-IV): sequencing the most valuable type-strain genomes for metagenomic binning, comparative biology and taxonomic classification.</title>
        <authorList>
            <person name="Goeker M."/>
        </authorList>
    </citation>
    <scope>NUCLEOTIDE SEQUENCE [LARGE SCALE GENOMIC DNA]</scope>
    <source>
        <strain evidence="9 10">DSM 25894</strain>
    </source>
</reference>
<gene>
    <name evidence="9" type="ORF">EDD68_101362</name>
</gene>
<sequence length="205" mass="22507">MVGLLAKERNYRWLFFSGLVNGIGDRFSQVAVLTMLLELTGSGLAVGGALSIRIIPYLLFSYAGGALSDRISRKAMLIITDLIRIPLALSLLLVHGPDDIWLIYVVLFFLAVGEAIYEPARKSFIFEILHDDNHITKVNILEQSLLGFVLVFGSISGGVFSYLIGTKAVFAINGVSFLAGSLLIDFAIIFLVVHHNINRLSQKSH</sequence>
<dbReference type="InterPro" id="IPR011701">
    <property type="entry name" value="MFS"/>
</dbReference>
<keyword evidence="5 7" id="KW-1133">Transmembrane helix</keyword>
<dbReference type="GO" id="GO:0022857">
    <property type="term" value="F:transmembrane transporter activity"/>
    <property type="evidence" value="ECO:0007669"/>
    <property type="project" value="InterPro"/>
</dbReference>
<dbReference type="InterPro" id="IPR020846">
    <property type="entry name" value="MFS_dom"/>
</dbReference>
<protein>
    <submittedName>
        <fullName evidence="9">MFS transporter</fullName>
    </submittedName>
</protein>
<dbReference type="Proteomes" id="UP000294650">
    <property type="component" value="Unassembled WGS sequence"/>
</dbReference>
<feature type="transmembrane region" description="Helical" evidence="7">
    <location>
        <begin position="75"/>
        <end position="94"/>
    </location>
</feature>
<feature type="domain" description="Major facilitator superfamily (MFS) profile" evidence="8">
    <location>
        <begin position="10"/>
        <end position="205"/>
    </location>
</feature>
<evidence type="ECO:0000256" key="1">
    <source>
        <dbReference type="ARBA" id="ARBA00004651"/>
    </source>
</evidence>
<dbReference type="OrthoDB" id="9775268at2"/>
<dbReference type="Gene3D" id="1.20.1250.20">
    <property type="entry name" value="MFS general substrate transporter like domains"/>
    <property type="match status" value="1"/>
</dbReference>
<dbReference type="PANTHER" id="PTHR43266:SF2">
    <property type="entry name" value="MAJOR FACILITATOR SUPERFAMILY (MFS) PROFILE DOMAIN-CONTAINING PROTEIN"/>
    <property type="match status" value="1"/>
</dbReference>
<dbReference type="SUPFAM" id="SSF103473">
    <property type="entry name" value="MFS general substrate transporter"/>
    <property type="match status" value="1"/>
</dbReference>
<feature type="transmembrane region" description="Helical" evidence="7">
    <location>
        <begin position="12"/>
        <end position="37"/>
    </location>
</feature>
<evidence type="ECO:0000256" key="2">
    <source>
        <dbReference type="ARBA" id="ARBA00022448"/>
    </source>
</evidence>
<keyword evidence="2" id="KW-0813">Transport</keyword>
<keyword evidence="3" id="KW-1003">Cell membrane</keyword>
<keyword evidence="10" id="KW-1185">Reference proteome</keyword>
<name>A0A4R3NDJ0_9BACI</name>
<dbReference type="AlphaFoldDB" id="A0A4R3NDJ0"/>
<feature type="transmembrane region" description="Helical" evidence="7">
    <location>
        <begin position="100"/>
        <end position="117"/>
    </location>
</feature>
<feature type="transmembrane region" description="Helical" evidence="7">
    <location>
        <begin position="43"/>
        <end position="63"/>
    </location>
</feature>
<proteinExistence type="predicted"/>
<dbReference type="InterPro" id="IPR036259">
    <property type="entry name" value="MFS_trans_sf"/>
</dbReference>